<proteinExistence type="predicted"/>
<evidence type="ECO:0000259" key="1">
    <source>
        <dbReference type="Pfam" id="PF03551"/>
    </source>
</evidence>
<protein>
    <recommendedName>
        <fullName evidence="1">Transcription regulator PadR N-terminal domain-containing protein</fullName>
    </recommendedName>
</protein>
<dbReference type="InterPro" id="IPR052509">
    <property type="entry name" value="Metal_resp_DNA-bind_regulator"/>
</dbReference>
<dbReference type="PANTHER" id="PTHR33169">
    <property type="entry name" value="PADR-FAMILY TRANSCRIPTIONAL REGULATOR"/>
    <property type="match status" value="1"/>
</dbReference>
<dbReference type="InterPro" id="IPR005149">
    <property type="entry name" value="Tscrpt_reg_PadR_N"/>
</dbReference>
<dbReference type="RefSeq" id="WP_220204846.1">
    <property type="nucleotide sequence ID" value="NZ_BNJK01000001.1"/>
</dbReference>
<keyword evidence="3" id="KW-1185">Reference proteome</keyword>
<dbReference type="InterPro" id="IPR036388">
    <property type="entry name" value="WH-like_DNA-bd_sf"/>
</dbReference>
<accession>A0A8J3N380</accession>
<evidence type="ECO:0000313" key="3">
    <source>
        <dbReference type="Proteomes" id="UP000597444"/>
    </source>
</evidence>
<name>A0A8J3N380_9CHLR</name>
<dbReference type="AlphaFoldDB" id="A0A8J3N380"/>
<feature type="domain" description="Transcription regulator PadR N-terminal" evidence="1">
    <location>
        <begin position="6"/>
        <end position="82"/>
    </location>
</feature>
<dbReference type="InterPro" id="IPR036390">
    <property type="entry name" value="WH_DNA-bd_sf"/>
</dbReference>
<organism evidence="2 3">
    <name type="scientific">Reticulibacter mediterranei</name>
    <dbReference type="NCBI Taxonomy" id="2778369"/>
    <lineage>
        <taxon>Bacteria</taxon>
        <taxon>Bacillati</taxon>
        <taxon>Chloroflexota</taxon>
        <taxon>Ktedonobacteria</taxon>
        <taxon>Ktedonobacterales</taxon>
        <taxon>Reticulibacteraceae</taxon>
        <taxon>Reticulibacter</taxon>
    </lineage>
</organism>
<dbReference type="PANTHER" id="PTHR33169:SF26">
    <property type="entry name" value="CONSERVED PROTEIN"/>
    <property type="match status" value="1"/>
</dbReference>
<dbReference type="Proteomes" id="UP000597444">
    <property type="component" value="Unassembled WGS sequence"/>
</dbReference>
<gene>
    <name evidence="2" type="ORF">KSF_041360</name>
</gene>
<evidence type="ECO:0000313" key="2">
    <source>
        <dbReference type="EMBL" id="GHO94088.1"/>
    </source>
</evidence>
<dbReference type="Pfam" id="PF03551">
    <property type="entry name" value="PadR"/>
    <property type="match status" value="1"/>
</dbReference>
<reference evidence="2" key="1">
    <citation type="submission" date="2020-10" db="EMBL/GenBank/DDBJ databases">
        <title>Taxonomic study of unclassified bacteria belonging to the class Ktedonobacteria.</title>
        <authorList>
            <person name="Yabe S."/>
            <person name="Wang C.M."/>
            <person name="Zheng Y."/>
            <person name="Sakai Y."/>
            <person name="Cavaletti L."/>
            <person name="Monciardini P."/>
            <person name="Donadio S."/>
        </authorList>
    </citation>
    <scope>NUCLEOTIDE SEQUENCE</scope>
    <source>
        <strain evidence="2">ID150040</strain>
    </source>
</reference>
<comment type="caution">
    <text evidence="2">The sequence shown here is derived from an EMBL/GenBank/DDBJ whole genome shotgun (WGS) entry which is preliminary data.</text>
</comment>
<dbReference type="EMBL" id="BNJK01000001">
    <property type="protein sequence ID" value="GHO94088.1"/>
    <property type="molecule type" value="Genomic_DNA"/>
</dbReference>
<dbReference type="Gene3D" id="1.10.10.10">
    <property type="entry name" value="Winged helix-like DNA-binding domain superfamily/Winged helix DNA-binding domain"/>
    <property type="match status" value="1"/>
</dbReference>
<dbReference type="SUPFAM" id="SSF46785">
    <property type="entry name" value="Winged helix' DNA-binding domain"/>
    <property type="match status" value="1"/>
</dbReference>
<sequence>MYELVILAQLMAYPAHGYLIAKIINDIIGPYARLSSGRLYPLLAKLEQNGLIAVDTEAQSGQRGQRHLRIYKITEAGRQRFHLLMRDTSSNPGDYHELFRIKATAFEFIPPVERLRLIDHYIHYCQAHIHHLHSEIDAMWSDSQNYPQLVASPYRVQCIVNSMEHATERWQLEQDWARSLHARELSLANQAAANDIFPTLEPQ</sequence>